<gene>
    <name evidence="4" type="ORF">FNK824_LOCUS34128</name>
</gene>
<comment type="caution">
    <text evidence="4">The sequence shown here is derived from an EMBL/GenBank/DDBJ whole genome shotgun (WGS) entry which is preliminary data.</text>
</comment>
<dbReference type="EMBL" id="CAJOBE010013095">
    <property type="protein sequence ID" value="CAF4159805.1"/>
    <property type="molecule type" value="Genomic_DNA"/>
</dbReference>
<dbReference type="Pfam" id="PF22456">
    <property type="entry name" value="PqqF-like_C_4"/>
    <property type="match status" value="1"/>
</dbReference>
<reference evidence="4" key="1">
    <citation type="submission" date="2021-02" db="EMBL/GenBank/DDBJ databases">
        <authorList>
            <person name="Nowell W R."/>
        </authorList>
    </citation>
    <scope>NUCLEOTIDE SEQUENCE</scope>
</reference>
<dbReference type="AlphaFoldDB" id="A0A819YRN0"/>
<feature type="domain" description="Coenzyme PQQ synthesis protein F-like C-terminal lobe" evidence="3">
    <location>
        <begin position="266"/>
        <end position="363"/>
    </location>
</feature>
<name>A0A819YRN0_9BILA</name>
<evidence type="ECO:0000259" key="3">
    <source>
        <dbReference type="Pfam" id="PF22456"/>
    </source>
</evidence>
<dbReference type="GO" id="GO:0005829">
    <property type="term" value="C:cytosol"/>
    <property type="evidence" value="ECO:0007669"/>
    <property type="project" value="TreeGrafter"/>
</dbReference>
<evidence type="ECO:0000259" key="2">
    <source>
        <dbReference type="Pfam" id="PF16187"/>
    </source>
</evidence>
<dbReference type="InterPro" id="IPR050626">
    <property type="entry name" value="Peptidase_M16"/>
</dbReference>
<dbReference type="InterPro" id="IPR011249">
    <property type="entry name" value="Metalloenz_LuxS/M16"/>
</dbReference>
<organism evidence="4 5">
    <name type="scientific">Rotaria sordida</name>
    <dbReference type="NCBI Taxonomy" id="392033"/>
    <lineage>
        <taxon>Eukaryota</taxon>
        <taxon>Metazoa</taxon>
        <taxon>Spiralia</taxon>
        <taxon>Gnathifera</taxon>
        <taxon>Rotifera</taxon>
        <taxon>Eurotatoria</taxon>
        <taxon>Bdelloidea</taxon>
        <taxon>Philodinida</taxon>
        <taxon>Philodinidae</taxon>
        <taxon>Rotaria</taxon>
    </lineage>
</organism>
<dbReference type="Proteomes" id="UP000663874">
    <property type="component" value="Unassembled WGS sequence"/>
</dbReference>
<feature type="domain" description="Peptidase M16 middle/third" evidence="2">
    <location>
        <begin position="4"/>
        <end position="121"/>
    </location>
</feature>
<keyword evidence="1" id="KW-0479">Metal-binding</keyword>
<dbReference type="GO" id="GO:0051603">
    <property type="term" value="P:proteolysis involved in protein catabolic process"/>
    <property type="evidence" value="ECO:0007669"/>
    <property type="project" value="TreeGrafter"/>
</dbReference>
<dbReference type="GO" id="GO:0005739">
    <property type="term" value="C:mitochondrion"/>
    <property type="evidence" value="ECO:0007669"/>
    <property type="project" value="TreeGrafter"/>
</dbReference>
<dbReference type="PANTHER" id="PTHR43690:SF18">
    <property type="entry name" value="INSULIN-DEGRADING ENZYME-RELATED"/>
    <property type="match status" value="1"/>
</dbReference>
<dbReference type="SUPFAM" id="SSF63411">
    <property type="entry name" value="LuxS/MPP-like metallohydrolase"/>
    <property type="match status" value="3"/>
</dbReference>
<dbReference type="InterPro" id="IPR054734">
    <property type="entry name" value="PqqF-like_C_4"/>
</dbReference>
<dbReference type="Gene3D" id="3.30.830.10">
    <property type="entry name" value="Metalloenzyme, LuxS/M16 peptidase-like"/>
    <property type="match status" value="2"/>
</dbReference>
<dbReference type="PANTHER" id="PTHR43690">
    <property type="entry name" value="NARDILYSIN"/>
    <property type="match status" value="1"/>
</dbReference>
<dbReference type="Pfam" id="PF16187">
    <property type="entry name" value="Peptidase_M16_M"/>
    <property type="match status" value="1"/>
</dbReference>
<protein>
    <submittedName>
        <fullName evidence="4">Uncharacterized protein</fullName>
    </submittedName>
</protein>
<evidence type="ECO:0000313" key="4">
    <source>
        <dbReference type="EMBL" id="CAF4159805.1"/>
    </source>
</evidence>
<evidence type="ECO:0000256" key="1">
    <source>
        <dbReference type="ARBA" id="ARBA00022723"/>
    </source>
</evidence>
<sequence>MMNFQFYEKDSPDDFVSDLAGQLRDYPLSECLFGPYDMREFRPDLIQALLNDYLIPSRMRKNFTTIATGKEKWYGTQYKQEYLSDEFIKKCETCDLNVDHHLPLPNDFIPNDFRLYHSEQKKQSLQNYRRQKPHTMNDSGLLYLTAECCWHDDELLSCLDDIKPQDIEVFIRQMFAYFYVDSLMYGNLTENQSIEYMIMFQQKFHQNHLFQPIYPSMWFNHRQLMLPEGCNYAYTMLNDGHCTEAITIYLQCFQQTLENNALIDVFAQLISEPCFEQLRTKEQLGYIVSAKIFSAYGAQGLQITVQSTFGLDHVNRRIERFLDSIRDYIEQMSEEDFQKQREGQIMKNMEIPKRMTSQGNTFWFEISRHEFCFDRREI</sequence>
<dbReference type="InterPro" id="IPR032632">
    <property type="entry name" value="Peptidase_M16_M"/>
</dbReference>
<accession>A0A819YRN0</accession>
<dbReference type="GO" id="GO:0004222">
    <property type="term" value="F:metalloendopeptidase activity"/>
    <property type="evidence" value="ECO:0007669"/>
    <property type="project" value="TreeGrafter"/>
</dbReference>
<dbReference type="GO" id="GO:0046872">
    <property type="term" value="F:metal ion binding"/>
    <property type="evidence" value="ECO:0007669"/>
    <property type="project" value="UniProtKB-KW"/>
</dbReference>
<proteinExistence type="predicted"/>
<evidence type="ECO:0000313" key="5">
    <source>
        <dbReference type="Proteomes" id="UP000663874"/>
    </source>
</evidence>
<dbReference type="GO" id="GO:0043171">
    <property type="term" value="P:peptide catabolic process"/>
    <property type="evidence" value="ECO:0007669"/>
    <property type="project" value="TreeGrafter"/>
</dbReference>